<evidence type="ECO:0000313" key="4">
    <source>
        <dbReference type="Proteomes" id="UP000585437"/>
    </source>
</evidence>
<feature type="domain" description="Activator of Hsp90 ATPase homologue 1/2-like C-terminal" evidence="2">
    <location>
        <begin position="28"/>
        <end position="149"/>
    </location>
</feature>
<name>A0A7X0JI08_9HYPH</name>
<evidence type="ECO:0000313" key="3">
    <source>
        <dbReference type="EMBL" id="MBB6507162.1"/>
    </source>
</evidence>
<comment type="similarity">
    <text evidence="1">Belongs to the AHA1 family.</text>
</comment>
<sequence length="177" mass="20065">MTDMTSLSRHAFMTEPLALTIQRKLPGPIERIWDYVTDSDLRRQWLASGTMPSQPGGTFELVWRNDELSADSAGRPEGFPEEQRMQSEMIAFEAPHRVVFSWPPSGEVSIELQAVGKDVLLTLTHRRISDRRNMVMVGAGWHAHLDILEVKAAGKNPAAFWPAWLRLREEYEAIVPA</sequence>
<dbReference type="SUPFAM" id="SSF55961">
    <property type="entry name" value="Bet v1-like"/>
    <property type="match status" value="1"/>
</dbReference>
<gene>
    <name evidence="3" type="ORF">F4695_000481</name>
</gene>
<dbReference type="InterPro" id="IPR023393">
    <property type="entry name" value="START-like_dom_sf"/>
</dbReference>
<organism evidence="3 4">
    <name type="scientific">Rhizobium soli</name>
    <dbReference type="NCBI Taxonomy" id="424798"/>
    <lineage>
        <taxon>Bacteria</taxon>
        <taxon>Pseudomonadati</taxon>
        <taxon>Pseudomonadota</taxon>
        <taxon>Alphaproteobacteria</taxon>
        <taxon>Hyphomicrobiales</taxon>
        <taxon>Rhizobiaceae</taxon>
        <taxon>Rhizobium/Agrobacterium group</taxon>
        <taxon>Rhizobium</taxon>
    </lineage>
</organism>
<accession>A0A7X0JI08</accession>
<dbReference type="InterPro" id="IPR013538">
    <property type="entry name" value="ASHA1/2-like_C"/>
</dbReference>
<protein>
    <submittedName>
        <fullName evidence="3">Uncharacterized protein YndB with AHSA1/START domain</fullName>
    </submittedName>
</protein>
<proteinExistence type="inferred from homology"/>
<dbReference type="CDD" id="cd08899">
    <property type="entry name" value="SRPBCC_CalC_Aha1-like_6"/>
    <property type="match status" value="1"/>
</dbReference>
<dbReference type="Gene3D" id="3.30.530.20">
    <property type="match status" value="1"/>
</dbReference>
<dbReference type="Proteomes" id="UP000585437">
    <property type="component" value="Unassembled WGS sequence"/>
</dbReference>
<comment type="caution">
    <text evidence="3">The sequence shown here is derived from an EMBL/GenBank/DDBJ whole genome shotgun (WGS) entry which is preliminary data.</text>
</comment>
<keyword evidence="4" id="KW-1185">Reference proteome</keyword>
<reference evidence="3 4" key="1">
    <citation type="submission" date="2020-08" db="EMBL/GenBank/DDBJ databases">
        <title>The Agave Microbiome: Exploring the role of microbial communities in plant adaptations to desert environments.</title>
        <authorList>
            <person name="Partida-Martinez L.P."/>
        </authorList>
    </citation>
    <scope>NUCLEOTIDE SEQUENCE [LARGE SCALE GENOMIC DNA]</scope>
    <source>
        <strain evidence="3 4">AS3.12</strain>
    </source>
</reference>
<dbReference type="RefSeq" id="WP_184653613.1">
    <property type="nucleotide sequence ID" value="NZ_JACHBU010000001.1"/>
</dbReference>
<dbReference type="AlphaFoldDB" id="A0A7X0JI08"/>
<dbReference type="EMBL" id="JACHBU010000001">
    <property type="protein sequence ID" value="MBB6507162.1"/>
    <property type="molecule type" value="Genomic_DNA"/>
</dbReference>
<evidence type="ECO:0000256" key="1">
    <source>
        <dbReference type="ARBA" id="ARBA00006817"/>
    </source>
</evidence>
<dbReference type="Pfam" id="PF08327">
    <property type="entry name" value="AHSA1"/>
    <property type="match status" value="1"/>
</dbReference>
<evidence type="ECO:0000259" key="2">
    <source>
        <dbReference type="Pfam" id="PF08327"/>
    </source>
</evidence>